<evidence type="ECO:0000313" key="2">
    <source>
        <dbReference type="EMBL" id="SJZ73631.1"/>
    </source>
</evidence>
<dbReference type="GO" id="GO:0032259">
    <property type="term" value="P:methylation"/>
    <property type="evidence" value="ECO:0007669"/>
    <property type="project" value="UniProtKB-KW"/>
</dbReference>
<protein>
    <submittedName>
        <fullName evidence="2">Methyltransferase, FkbM family</fullName>
    </submittedName>
</protein>
<dbReference type="Proteomes" id="UP000190657">
    <property type="component" value="Unassembled WGS sequence"/>
</dbReference>
<dbReference type="InterPro" id="IPR029063">
    <property type="entry name" value="SAM-dependent_MTases_sf"/>
</dbReference>
<keyword evidence="2" id="KW-0489">Methyltransferase</keyword>
<dbReference type="SUPFAM" id="SSF53335">
    <property type="entry name" value="S-adenosyl-L-methionine-dependent methyltransferases"/>
    <property type="match status" value="1"/>
</dbReference>
<name>A0A1T4N3B9_9FIRM</name>
<dbReference type="NCBIfam" id="TIGR01444">
    <property type="entry name" value="fkbM_fam"/>
    <property type="match status" value="1"/>
</dbReference>
<dbReference type="AlphaFoldDB" id="A0A1T4N3B9"/>
<feature type="domain" description="Methyltransferase FkbM" evidence="1">
    <location>
        <begin position="184"/>
        <end position="313"/>
    </location>
</feature>
<dbReference type="EMBL" id="FUWW01000018">
    <property type="protein sequence ID" value="SJZ73631.1"/>
    <property type="molecule type" value="Genomic_DNA"/>
</dbReference>
<evidence type="ECO:0000313" key="3">
    <source>
        <dbReference type="Proteomes" id="UP000190657"/>
    </source>
</evidence>
<proteinExistence type="predicted"/>
<dbReference type="GO" id="GO:0008168">
    <property type="term" value="F:methyltransferase activity"/>
    <property type="evidence" value="ECO:0007669"/>
    <property type="project" value="UniProtKB-KW"/>
</dbReference>
<dbReference type="STRING" id="290054.SAMN02745114_01462"/>
<reference evidence="2 3" key="1">
    <citation type="submission" date="2017-02" db="EMBL/GenBank/DDBJ databases">
        <authorList>
            <person name="Peterson S.W."/>
        </authorList>
    </citation>
    <scope>NUCLEOTIDE SEQUENCE [LARGE SCALE GENOMIC DNA]</scope>
    <source>
        <strain evidence="2 3">ATCC 51222</strain>
    </source>
</reference>
<sequence length="351" mass="40127">MLEKIQDKNIWDTLKDSKKPIVLYGMGLGAEKIMAELEQRGLKADEVFASDEFVRGHSFKGYKVLKYSEVCEKYDDFNVVLCFASHIDSVIENIKKINSEHTVFAPDVPVAGGGLFTREYIAENEVKFDEVYSRLADEESKRVYLDILSFKVSGKIEYLLRSFCEKDKVYSEILKLTDSEEIIDLGAYDGDTIREFTTATNGKYKHITALEPDAKSYKKLLKNTDGMENLITLNMGAWSKKDTLIFSADAGRNSKLSSSGTSVEVTDIDSLNIPATFIKMDIEGSEMKALEGMEKTIKSQLPKLYICAYHRNEDLFALPLKVWELNENYKIYFRHSKYIPAWESNFYCVNY</sequence>
<keyword evidence="3" id="KW-1185">Reference proteome</keyword>
<evidence type="ECO:0000259" key="1">
    <source>
        <dbReference type="Pfam" id="PF05050"/>
    </source>
</evidence>
<gene>
    <name evidence="2" type="ORF">SAMN02745114_01462</name>
</gene>
<dbReference type="Gene3D" id="3.40.50.150">
    <property type="entry name" value="Vaccinia Virus protein VP39"/>
    <property type="match status" value="1"/>
</dbReference>
<dbReference type="InterPro" id="IPR006342">
    <property type="entry name" value="FkbM_mtfrase"/>
</dbReference>
<dbReference type="Pfam" id="PF05050">
    <property type="entry name" value="Methyltransf_21"/>
    <property type="match status" value="1"/>
</dbReference>
<keyword evidence="2" id="KW-0808">Transferase</keyword>
<accession>A0A1T4N3B9</accession>
<dbReference type="RefSeq" id="WP_078768921.1">
    <property type="nucleotide sequence ID" value="NZ_FUWW01000018.1"/>
</dbReference>
<organism evidence="2 3">
    <name type="scientific">Eubacterium coprostanoligenes</name>
    <dbReference type="NCBI Taxonomy" id="290054"/>
    <lineage>
        <taxon>Bacteria</taxon>
        <taxon>Bacillati</taxon>
        <taxon>Bacillota</taxon>
        <taxon>Clostridia</taxon>
        <taxon>Eubacteriales</taxon>
        <taxon>Eubacteriaceae</taxon>
        <taxon>Eubacterium</taxon>
    </lineage>
</organism>
<dbReference type="OrthoDB" id="5329963at2"/>